<dbReference type="Gene3D" id="1.10.10.60">
    <property type="entry name" value="Homeodomain-like"/>
    <property type="match status" value="2"/>
</dbReference>
<dbReference type="PANTHER" id="PTHR43280">
    <property type="entry name" value="ARAC-FAMILY TRANSCRIPTIONAL REGULATOR"/>
    <property type="match status" value="1"/>
</dbReference>
<dbReference type="PANTHER" id="PTHR43280:SF2">
    <property type="entry name" value="HTH-TYPE TRANSCRIPTIONAL REGULATOR EXSA"/>
    <property type="match status" value="1"/>
</dbReference>
<evidence type="ECO:0000259" key="4">
    <source>
        <dbReference type="PROSITE" id="PS01124"/>
    </source>
</evidence>
<dbReference type="GeneID" id="42856734"/>
<feature type="domain" description="HTH araC/xylS-type" evidence="4">
    <location>
        <begin position="642"/>
        <end position="740"/>
    </location>
</feature>
<dbReference type="InterPro" id="IPR018062">
    <property type="entry name" value="HTH_AraC-typ_CS"/>
</dbReference>
<dbReference type="InterPro" id="IPR009057">
    <property type="entry name" value="Homeodomain-like_sf"/>
</dbReference>
<dbReference type="PROSITE" id="PS00041">
    <property type="entry name" value="HTH_ARAC_FAMILY_1"/>
    <property type="match status" value="1"/>
</dbReference>
<comment type="caution">
    <text evidence="5">The sequence shown here is derived from an EMBL/GenBank/DDBJ whole genome shotgun (WGS) entry which is preliminary data.</text>
</comment>
<evidence type="ECO:0000313" key="6">
    <source>
        <dbReference type="Proteomes" id="UP000032483"/>
    </source>
</evidence>
<dbReference type="InterPro" id="IPR018060">
    <property type="entry name" value="HTH_AraC"/>
</dbReference>
<keyword evidence="2" id="KW-0238">DNA-binding</keyword>
<evidence type="ECO:0000256" key="1">
    <source>
        <dbReference type="ARBA" id="ARBA00023015"/>
    </source>
</evidence>
<sequence>MKKWRNLSLNLKLMACFLSAIFVLSAFHLGSYMRLLNTMTHEAEASANERMTSAVTRLDESLSHIRNSYFSLTYTPAFRTASRSGDPSEYELVDLYDKAELYLGNNENISAFAIFFRNSSKVVTSSGNYLDTEFFSRYYTSTQYDANFWREEKLAAFAQRYYPAAAFSRNSPLSTRPGSDLLPVAFKPYWNSNIMVLLFLDIDALCAEADQYLTEDFYLFSTDGRMLYSAQEEPVLTALPERKDALFEAPEGGYTAQRPSSHGDFIYLKQLPKNTVVGQITNSLYFSLFTAAAALIFGAAIAVVSVWRVLHPVQDILQLFSSGDAPPSGKVDELHYIQANVETMLRQREQYVQQISKKDAALSGFLLQSQLKNIYVELDVPDQISSAEDLVFYILYFRIHYRNGALDTITAEPPAVSHMLLENLRQTLSLLFVTALIFQLEPNQFVAKVSLPAARQDISDQMQYLLQRLDNEREFAFFTVVQSGALGADGDFTAIYDQVLDAAQYAVVEDRTQLLHLPLGLDVVNTFFFPSEMEQQLRALVCGGHSDEAAALAERIIAQNLSAGIRRIHMILLGSAIANVTLRALSDLHLEGGLPNLNSGSVYNELPQCDTAQDYRELMSGFVRSAALCAAAQPRAEEPILEGVQAFLEKNYQREFSMDELAEALHLSKSYLSTYYKSKTGANLSDRIQCFRIQKAVELLADPKLRIGDIGALVGINNVNTFLRQFKKYTGMTPREYRLRKLSMQ</sequence>
<dbReference type="AlphaFoldDB" id="A0A0D8IZI9"/>
<keyword evidence="1" id="KW-0805">Transcription regulation</keyword>
<protein>
    <recommendedName>
        <fullName evidence="4">HTH araC/xylS-type domain-containing protein</fullName>
    </recommendedName>
</protein>
<name>A0A0D8IZI9_9FIRM</name>
<dbReference type="EMBL" id="JXXK01000011">
    <property type="protein sequence ID" value="KJF39909.1"/>
    <property type="molecule type" value="Genomic_DNA"/>
</dbReference>
<evidence type="ECO:0000313" key="5">
    <source>
        <dbReference type="EMBL" id="KJF39909.1"/>
    </source>
</evidence>
<dbReference type="RefSeq" id="WP_050005315.1">
    <property type="nucleotide sequence ID" value="NZ_CAQJQL010000030.1"/>
</dbReference>
<dbReference type="GO" id="GO:0043565">
    <property type="term" value="F:sequence-specific DNA binding"/>
    <property type="evidence" value="ECO:0007669"/>
    <property type="project" value="InterPro"/>
</dbReference>
<dbReference type="Proteomes" id="UP000032483">
    <property type="component" value="Unassembled WGS sequence"/>
</dbReference>
<proteinExistence type="predicted"/>
<evidence type="ECO:0000256" key="2">
    <source>
        <dbReference type="ARBA" id="ARBA00023125"/>
    </source>
</evidence>
<dbReference type="PROSITE" id="PS01124">
    <property type="entry name" value="HTH_ARAC_FAMILY_2"/>
    <property type="match status" value="1"/>
</dbReference>
<organism evidence="5 6">
    <name type="scientific">Ruthenibacterium lactatiformans</name>
    <dbReference type="NCBI Taxonomy" id="1550024"/>
    <lineage>
        <taxon>Bacteria</taxon>
        <taxon>Bacillati</taxon>
        <taxon>Bacillota</taxon>
        <taxon>Clostridia</taxon>
        <taxon>Eubacteriales</taxon>
        <taxon>Oscillospiraceae</taxon>
        <taxon>Ruthenibacterium</taxon>
    </lineage>
</organism>
<dbReference type="GO" id="GO:0003700">
    <property type="term" value="F:DNA-binding transcription factor activity"/>
    <property type="evidence" value="ECO:0007669"/>
    <property type="project" value="InterPro"/>
</dbReference>
<dbReference type="Pfam" id="PF12833">
    <property type="entry name" value="HTH_18"/>
    <property type="match status" value="1"/>
</dbReference>
<evidence type="ECO:0000256" key="3">
    <source>
        <dbReference type="ARBA" id="ARBA00023163"/>
    </source>
</evidence>
<dbReference type="SUPFAM" id="SSF46689">
    <property type="entry name" value="Homeodomain-like"/>
    <property type="match status" value="2"/>
</dbReference>
<reference evidence="5" key="1">
    <citation type="submission" date="2015-02" db="EMBL/GenBank/DDBJ databases">
        <title>A novel member of the family Ruminococcaceae isolated from human feces.</title>
        <authorList>
            <person name="Shkoporov A.N."/>
            <person name="Chaplin A.V."/>
            <person name="Motuzova O.V."/>
            <person name="Kafarskaia L.I."/>
            <person name="Khokhlova E.V."/>
            <person name="Efimov B.A."/>
        </authorList>
    </citation>
    <scope>NUCLEOTIDE SEQUENCE [LARGE SCALE GENOMIC DNA]</scope>
    <source>
        <strain evidence="5">585-1</strain>
    </source>
</reference>
<keyword evidence="3" id="KW-0804">Transcription</keyword>
<gene>
    <name evidence="5" type="ORF">TQ39_09055</name>
</gene>
<accession>A0A0D8IZI9</accession>
<dbReference type="SMART" id="SM00342">
    <property type="entry name" value="HTH_ARAC"/>
    <property type="match status" value="1"/>
</dbReference>
<keyword evidence="6" id="KW-1185">Reference proteome</keyword>